<gene>
    <name evidence="5" type="ORF">CFP75_22995</name>
</gene>
<name>A0A229RMU6_AMYAL</name>
<comment type="caution">
    <text evidence="5">The sequence shown here is derived from an EMBL/GenBank/DDBJ whole genome shotgun (WGS) entry which is preliminary data.</text>
</comment>
<dbReference type="InterPro" id="IPR020476">
    <property type="entry name" value="Nudix_hydrolase"/>
</dbReference>
<sequence length="252" mass="27877">MVGYMSRRDRFRYAVAVDMIVLTVREQALQVLVIERARKPFLGKLALPGGFLEDGENLDQAAHRELAEETGLDAETLHIRQFRTYGDPDRDPRGPILSVAYVALMPDLPIPIAGGDASAARWTPADDLLSDPAVLAFDHHRILSDAVDSARDLLSHTTLATTFCPPEFTISQLREVYETVWGIELEPSNFHRKITRADGFVTPTGGKASSDGGRRATLYRAGPATQLYPALLREHHPKNARQAGEHQELSTL</sequence>
<dbReference type="PROSITE" id="PS00893">
    <property type="entry name" value="NUDIX_BOX"/>
    <property type="match status" value="1"/>
</dbReference>
<dbReference type="Proteomes" id="UP000215563">
    <property type="component" value="Unassembled WGS sequence"/>
</dbReference>
<accession>A0A229RMU6</accession>
<organism evidence="5 6">
    <name type="scientific">Amycolatopsis alba DSM 44262</name>
    <dbReference type="NCBI Taxonomy" id="1125972"/>
    <lineage>
        <taxon>Bacteria</taxon>
        <taxon>Bacillati</taxon>
        <taxon>Actinomycetota</taxon>
        <taxon>Actinomycetes</taxon>
        <taxon>Pseudonocardiales</taxon>
        <taxon>Pseudonocardiaceae</taxon>
        <taxon>Amycolatopsis</taxon>
    </lineage>
</organism>
<evidence type="ECO:0000313" key="5">
    <source>
        <dbReference type="EMBL" id="OXM47970.1"/>
    </source>
</evidence>
<evidence type="ECO:0000256" key="1">
    <source>
        <dbReference type="ARBA" id="ARBA00005582"/>
    </source>
</evidence>
<dbReference type="InterPro" id="IPR036388">
    <property type="entry name" value="WH-like_DNA-bd_sf"/>
</dbReference>
<feature type="domain" description="Nudix hydrolase" evidence="4">
    <location>
        <begin position="12"/>
        <end position="147"/>
    </location>
</feature>
<evidence type="ECO:0000256" key="2">
    <source>
        <dbReference type="ARBA" id="ARBA00022801"/>
    </source>
</evidence>
<dbReference type="Pfam" id="PF00293">
    <property type="entry name" value="NUDIX"/>
    <property type="match status" value="1"/>
</dbReference>
<evidence type="ECO:0000313" key="6">
    <source>
        <dbReference type="Proteomes" id="UP000215563"/>
    </source>
</evidence>
<dbReference type="GO" id="GO:0016787">
    <property type="term" value="F:hydrolase activity"/>
    <property type="evidence" value="ECO:0007669"/>
    <property type="project" value="UniProtKB-KW"/>
</dbReference>
<keyword evidence="2 3" id="KW-0378">Hydrolase</keyword>
<dbReference type="Gene3D" id="1.10.10.10">
    <property type="entry name" value="Winged helix-like DNA-binding domain superfamily/Winged helix DNA-binding domain"/>
    <property type="match status" value="1"/>
</dbReference>
<dbReference type="EMBL" id="NMQU01000068">
    <property type="protein sequence ID" value="OXM47970.1"/>
    <property type="molecule type" value="Genomic_DNA"/>
</dbReference>
<evidence type="ECO:0000256" key="3">
    <source>
        <dbReference type="RuleBase" id="RU003476"/>
    </source>
</evidence>
<dbReference type="PANTHER" id="PTHR43736">
    <property type="entry name" value="ADP-RIBOSE PYROPHOSPHATASE"/>
    <property type="match status" value="1"/>
</dbReference>
<dbReference type="Gene3D" id="3.90.79.10">
    <property type="entry name" value="Nucleoside Triphosphate Pyrophosphohydrolase"/>
    <property type="match status" value="1"/>
</dbReference>
<proteinExistence type="inferred from homology"/>
<keyword evidence="6" id="KW-1185">Reference proteome</keyword>
<dbReference type="PRINTS" id="PR00502">
    <property type="entry name" value="NUDIXFAMILY"/>
</dbReference>
<dbReference type="PANTHER" id="PTHR43736:SF4">
    <property type="entry name" value="SLR1690 PROTEIN"/>
    <property type="match status" value="1"/>
</dbReference>
<dbReference type="SUPFAM" id="SSF55811">
    <property type="entry name" value="Nudix"/>
    <property type="match status" value="1"/>
</dbReference>
<dbReference type="CDD" id="cd18873">
    <property type="entry name" value="NUDIX_NadM_like"/>
    <property type="match status" value="1"/>
</dbReference>
<dbReference type="SUPFAM" id="SSF46785">
    <property type="entry name" value="Winged helix' DNA-binding domain"/>
    <property type="match status" value="1"/>
</dbReference>
<dbReference type="InterPro" id="IPR054105">
    <property type="entry name" value="WHD_NrtR"/>
</dbReference>
<dbReference type="InterPro" id="IPR000086">
    <property type="entry name" value="NUDIX_hydrolase_dom"/>
</dbReference>
<dbReference type="InterPro" id="IPR020084">
    <property type="entry name" value="NUDIX_hydrolase_CS"/>
</dbReference>
<comment type="similarity">
    <text evidence="1 3">Belongs to the Nudix hydrolase family.</text>
</comment>
<reference evidence="5 6" key="1">
    <citation type="submission" date="2017-07" db="EMBL/GenBank/DDBJ databases">
        <title>Amycolatopsis alba DSM 44262 Genome sequencing and assembly.</title>
        <authorList>
            <person name="Kaur N."/>
            <person name="Mayilraj S."/>
        </authorList>
    </citation>
    <scope>NUCLEOTIDE SEQUENCE [LARGE SCALE GENOMIC DNA]</scope>
    <source>
        <strain evidence="5 6">DSM 44262</strain>
    </source>
</reference>
<dbReference type="PROSITE" id="PS51462">
    <property type="entry name" value="NUDIX"/>
    <property type="match status" value="1"/>
</dbReference>
<evidence type="ECO:0000259" key="4">
    <source>
        <dbReference type="PROSITE" id="PS51462"/>
    </source>
</evidence>
<dbReference type="InterPro" id="IPR036390">
    <property type="entry name" value="WH_DNA-bd_sf"/>
</dbReference>
<dbReference type="InterPro" id="IPR015797">
    <property type="entry name" value="NUDIX_hydrolase-like_dom_sf"/>
</dbReference>
<dbReference type="Pfam" id="PF21906">
    <property type="entry name" value="WHD_NrtR"/>
    <property type="match status" value="1"/>
</dbReference>
<dbReference type="AlphaFoldDB" id="A0A229RMU6"/>
<protein>
    <submittedName>
        <fullName evidence="5">NUDIX domain-containing protein</fullName>
    </submittedName>
</protein>